<reference evidence="1 2" key="1">
    <citation type="journal article" date="2015" name="Mol. Plant Microbe Interact.">
        <title>Genome, transcriptome, and functional analyses of Penicillium expansum provide new insights into secondary metabolism and pathogenicity.</title>
        <authorList>
            <person name="Ballester A.R."/>
            <person name="Marcet-Houben M."/>
            <person name="Levin E."/>
            <person name="Sela N."/>
            <person name="Selma-Lazaro C."/>
            <person name="Carmona L."/>
            <person name="Wisniewski M."/>
            <person name="Droby S."/>
            <person name="Gonzalez-Candelas L."/>
            <person name="Gabaldon T."/>
        </authorList>
    </citation>
    <scope>NUCLEOTIDE SEQUENCE [LARGE SCALE GENOMIC DNA]</scope>
    <source>
        <strain evidence="1 2">MD-8</strain>
    </source>
</reference>
<dbReference type="AlphaFoldDB" id="A0A0A2JW07"/>
<dbReference type="RefSeq" id="XP_016600757.1">
    <property type="nucleotide sequence ID" value="XM_016742836.1"/>
</dbReference>
<comment type="caution">
    <text evidence="1">The sequence shown here is derived from an EMBL/GenBank/DDBJ whole genome shotgun (WGS) entry which is preliminary data.</text>
</comment>
<protein>
    <submittedName>
        <fullName evidence="1">Uncharacterized protein</fullName>
    </submittedName>
</protein>
<keyword evidence="2" id="KW-1185">Reference proteome</keyword>
<dbReference type="EMBL" id="JQFZ01000093">
    <property type="protein sequence ID" value="KGO59589.1"/>
    <property type="molecule type" value="Genomic_DNA"/>
</dbReference>
<name>A0A0A2JW07_PENEN</name>
<organism evidence="1 2">
    <name type="scientific">Penicillium expansum</name>
    <name type="common">Blue mold rot fungus</name>
    <dbReference type="NCBI Taxonomy" id="27334"/>
    <lineage>
        <taxon>Eukaryota</taxon>
        <taxon>Fungi</taxon>
        <taxon>Dikarya</taxon>
        <taxon>Ascomycota</taxon>
        <taxon>Pezizomycotina</taxon>
        <taxon>Eurotiomycetes</taxon>
        <taxon>Eurotiomycetidae</taxon>
        <taxon>Eurotiales</taxon>
        <taxon>Aspergillaceae</taxon>
        <taxon>Penicillium</taxon>
    </lineage>
</organism>
<dbReference type="HOGENOM" id="CLU_2121898_0_0_1"/>
<evidence type="ECO:0000313" key="1">
    <source>
        <dbReference type="EMBL" id="KGO59589.1"/>
    </source>
</evidence>
<proteinExistence type="predicted"/>
<dbReference type="VEuPathDB" id="FungiDB:PEXP_089450"/>
<dbReference type="GeneID" id="27678255"/>
<accession>A0A0A2JW07</accession>
<evidence type="ECO:0000313" key="2">
    <source>
        <dbReference type="Proteomes" id="UP000030143"/>
    </source>
</evidence>
<sequence length="120" mass="14132">MNQSATMENQAVNFENAVIPLSVVRRFFQREQADAHLIAKLRNEISSLQSSLHNSGWRMQHVIVEKNALSTYYDQLHRDYLKLFEAYEHLEKRINYTQPRITDLPLKERLTSEDIITENA</sequence>
<gene>
    <name evidence="1" type="ORF">PEX2_055620</name>
</gene>
<dbReference type="Proteomes" id="UP000030143">
    <property type="component" value="Unassembled WGS sequence"/>
</dbReference>